<accession>A0A0F9SS82</accession>
<dbReference type="AlphaFoldDB" id="A0A0F9SS82"/>
<proteinExistence type="predicted"/>
<comment type="caution">
    <text evidence="2">The sequence shown here is derived from an EMBL/GenBank/DDBJ whole genome shotgun (WGS) entry which is preliminary data.</text>
</comment>
<feature type="region of interest" description="Disordered" evidence="1">
    <location>
        <begin position="65"/>
        <end position="134"/>
    </location>
</feature>
<evidence type="ECO:0008006" key="3">
    <source>
        <dbReference type="Google" id="ProtNLM"/>
    </source>
</evidence>
<gene>
    <name evidence="2" type="ORF">LCGC14_0416790</name>
</gene>
<sequence length="237" mass="26339">MDGTEERENSSQGGDSPGEQKGTSETPQTFTKDSEAKAVLDALSTAGRDAKTIKDKTAEAERILTDAKKLSDGTKVEREQWQKDRDEAEREAVRDDHEALKSLTERQRQRNEATKLAKERSELDTEKAKHQESITADKEQIRVFNRTQLAAEIAVSKGVNVDTILNLAKDDSREAMEAVANVLSKTPEKPPLKSDDGTTLGGGASFEQIRDAMIKHPSNDAIMKRYIEAKAERDKNR</sequence>
<feature type="region of interest" description="Disordered" evidence="1">
    <location>
        <begin position="1"/>
        <end position="35"/>
    </location>
</feature>
<organism evidence="2">
    <name type="scientific">marine sediment metagenome</name>
    <dbReference type="NCBI Taxonomy" id="412755"/>
    <lineage>
        <taxon>unclassified sequences</taxon>
        <taxon>metagenomes</taxon>
        <taxon>ecological metagenomes</taxon>
    </lineage>
</organism>
<reference evidence="2" key="1">
    <citation type="journal article" date="2015" name="Nature">
        <title>Complex archaea that bridge the gap between prokaryotes and eukaryotes.</title>
        <authorList>
            <person name="Spang A."/>
            <person name="Saw J.H."/>
            <person name="Jorgensen S.L."/>
            <person name="Zaremba-Niedzwiedzka K."/>
            <person name="Martijn J."/>
            <person name="Lind A.E."/>
            <person name="van Eijk R."/>
            <person name="Schleper C."/>
            <person name="Guy L."/>
            <person name="Ettema T.J."/>
        </authorList>
    </citation>
    <scope>NUCLEOTIDE SEQUENCE</scope>
</reference>
<dbReference type="EMBL" id="LAZR01000375">
    <property type="protein sequence ID" value="KKN71825.1"/>
    <property type="molecule type" value="Genomic_DNA"/>
</dbReference>
<protein>
    <recommendedName>
        <fullName evidence="3">DUF4355 domain-containing protein</fullName>
    </recommendedName>
</protein>
<feature type="region of interest" description="Disordered" evidence="1">
    <location>
        <begin position="181"/>
        <end position="203"/>
    </location>
</feature>
<evidence type="ECO:0000313" key="2">
    <source>
        <dbReference type="EMBL" id="KKN71825.1"/>
    </source>
</evidence>
<feature type="compositionally biased region" description="Polar residues" evidence="1">
    <location>
        <begin position="21"/>
        <end position="31"/>
    </location>
</feature>
<name>A0A0F9SS82_9ZZZZ</name>
<feature type="compositionally biased region" description="Basic and acidic residues" evidence="1">
    <location>
        <begin position="186"/>
        <end position="196"/>
    </location>
</feature>
<evidence type="ECO:0000256" key="1">
    <source>
        <dbReference type="SAM" id="MobiDB-lite"/>
    </source>
</evidence>